<accession>A0ABD5RIK3</accession>
<name>A0ABD5RIK3_9EURY</name>
<dbReference type="PANTHER" id="PTHR36437:SF2">
    <property type="entry name" value="GLYOXALASE_BLEOMYCIN RESISTANCE PROTEIN_DIOXYGENASE"/>
    <property type="match status" value="1"/>
</dbReference>
<dbReference type="PANTHER" id="PTHR36437">
    <property type="entry name" value="GLYOXALASE/BLEOMYCIN RESISTANCE PROTEIN/DIOXYGENASE"/>
    <property type="match status" value="1"/>
</dbReference>
<dbReference type="SUPFAM" id="SSF54593">
    <property type="entry name" value="Glyoxalase/Bleomycin resistance protein/Dihydroxybiphenyl dioxygenase"/>
    <property type="match status" value="1"/>
</dbReference>
<dbReference type="InterPro" id="IPR037523">
    <property type="entry name" value="VOC_core"/>
</dbReference>
<feature type="domain" description="VOC" evidence="1">
    <location>
        <begin position="4"/>
        <end position="128"/>
    </location>
</feature>
<protein>
    <submittedName>
        <fullName evidence="2">VOC family protein</fullName>
    </submittedName>
</protein>
<proteinExistence type="predicted"/>
<gene>
    <name evidence="2" type="ORF">ACFPYI_03430</name>
</gene>
<dbReference type="AlphaFoldDB" id="A0ABD5RIK3"/>
<sequence>MIGELSHVTLLVEDLDEALAYYTDVLGFVKRDDVDMGEMGRWLTVSPGEQELPQFSLMEPETDEQRERVGAQVPGYVAFVLGTDDCRAEYERLTEAGVEFGGEPEDNPWGVEAQFTDRYGNVFDLVEPHEMDEEAMAALTEGADPTAD</sequence>
<dbReference type="PROSITE" id="PS51819">
    <property type="entry name" value="VOC"/>
    <property type="match status" value="1"/>
</dbReference>
<dbReference type="EMBL" id="JBHSQH010000001">
    <property type="protein sequence ID" value="MFC5970372.1"/>
    <property type="molecule type" value="Genomic_DNA"/>
</dbReference>
<dbReference type="Pfam" id="PF00903">
    <property type="entry name" value="Glyoxalase"/>
    <property type="match status" value="1"/>
</dbReference>
<keyword evidence="3" id="KW-1185">Reference proteome</keyword>
<comment type="caution">
    <text evidence="2">The sequence shown here is derived from an EMBL/GenBank/DDBJ whole genome shotgun (WGS) entry which is preliminary data.</text>
</comment>
<dbReference type="InterPro" id="IPR029068">
    <property type="entry name" value="Glyas_Bleomycin-R_OHBP_Dase"/>
</dbReference>
<evidence type="ECO:0000259" key="1">
    <source>
        <dbReference type="PROSITE" id="PS51819"/>
    </source>
</evidence>
<organism evidence="2 3">
    <name type="scientific">Halomarina salina</name>
    <dbReference type="NCBI Taxonomy" id="1872699"/>
    <lineage>
        <taxon>Archaea</taxon>
        <taxon>Methanobacteriati</taxon>
        <taxon>Methanobacteriota</taxon>
        <taxon>Stenosarchaea group</taxon>
        <taxon>Halobacteria</taxon>
        <taxon>Halobacteriales</taxon>
        <taxon>Natronomonadaceae</taxon>
        <taxon>Halomarina</taxon>
    </lineage>
</organism>
<dbReference type="Gene3D" id="3.10.180.10">
    <property type="entry name" value="2,3-Dihydroxybiphenyl 1,2-Dioxygenase, domain 1"/>
    <property type="match status" value="1"/>
</dbReference>
<evidence type="ECO:0000313" key="3">
    <source>
        <dbReference type="Proteomes" id="UP001596099"/>
    </source>
</evidence>
<dbReference type="RefSeq" id="WP_247419326.1">
    <property type="nucleotide sequence ID" value="NZ_JALLGW010000002.1"/>
</dbReference>
<evidence type="ECO:0000313" key="2">
    <source>
        <dbReference type="EMBL" id="MFC5970372.1"/>
    </source>
</evidence>
<reference evidence="2 3" key="1">
    <citation type="journal article" date="2019" name="Int. J. Syst. Evol. Microbiol.">
        <title>The Global Catalogue of Microorganisms (GCM) 10K type strain sequencing project: providing services to taxonomists for standard genome sequencing and annotation.</title>
        <authorList>
            <consortium name="The Broad Institute Genomics Platform"/>
            <consortium name="The Broad Institute Genome Sequencing Center for Infectious Disease"/>
            <person name="Wu L."/>
            <person name="Ma J."/>
        </authorList>
    </citation>
    <scope>NUCLEOTIDE SEQUENCE [LARGE SCALE GENOMIC DNA]</scope>
    <source>
        <strain evidence="2 3">CGMCC 1.12543</strain>
    </source>
</reference>
<dbReference type="InterPro" id="IPR004360">
    <property type="entry name" value="Glyas_Fos-R_dOase_dom"/>
</dbReference>
<dbReference type="Proteomes" id="UP001596099">
    <property type="component" value="Unassembled WGS sequence"/>
</dbReference>